<protein>
    <recommendedName>
        <fullName evidence="2">Integrase catalytic domain-containing protein</fullName>
    </recommendedName>
</protein>
<dbReference type="PANTHER" id="PTHR37984:SF5">
    <property type="entry name" value="PROTEIN NYNRIN-LIKE"/>
    <property type="match status" value="1"/>
</dbReference>
<dbReference type="RefSeq" id="XP_020911109.1">
    <property type="nucleotide sequence ID" value="XM_021055450.1"/>
</dbReference>
<keyword evidence="4" id="KW-1185">Reference proteome</keyword>
<accession>A0A913XY72</accession>
<dbReference type="OrthoDB" id="5983179at2759"/>
<dbReference type="GO" id="GO:0003676">
    <property type="term" value="F:nucleic acid binding"/>
    <property type="evidence" value="ECO:0007669"/>
    <property type="project" value="InterPro"/>
</dbReference>
<dbReference type="AlphaFoldDB" id="A0A913XY72"/>
<name>A0A913XY72_EXADI</name>
<dbReference type="InterPro" id="IPR036397">
    <property type="entry name" value="RNaseH_sf"/>
</dbReference>
<evidence type="ECO:0000256" key="1">
    <source>
        <dbReference type="SAM" id="MobiDB-lite"/>
    </source>
</evidence>
<proteinExistence type="predicted"/>
<dbReference type="OMA" id="ICGPRTY"/>
<reference evidence="3" key="1">
    <citation type="submission" date="2022-11" db="UniProtKB">
        <authorList>
            <consortium name="EnsemblMetazoa"/>
        </authorList>
    </citation>
    <scope>IDENTIFICATION</scope>
</reference>
<evidence type="ECO:0000313" key="3">
    <source>
        <dbReference type="EnsemblMetazoa" id="XP_020911109.1"/>
    </source>
</evidence>
<dbReference type="InterPro" id="IPR050951">
    <property type="entry name" value="Retrovirus_Pol_polyprotein"/>
</dbReference>
<feature type="region of interest" description="Disordered" evidence="1">
    <location>
        <begin position="1"/>
        <end position="23"/>
    </location>
</feature>
<dbReference type="Gene3D" id="3.30.420.10">
    <property type="entry name" value="Ribonuclease H-like superfamily/Ribonuclease H"/>
    <property type="match status" value="1"/>
</dbReference>
<organism evidence="3 4">
    <name type="scientific">Exaiptasia diaphana</name>
    <name type="common">Tropical sea anemone</name>
    <name type="synonym">Aiptasia pulchella</name>
    <dbReference type="NCBI Taxonomy" id="2652724"/>
    <lineage>
        <taxon>Eukaryota</taxon>
        <taxon>Metazoa</taxon>
        <taxon>Cnidaria</taxon>
        <taxon>Anthozoa</taxon>
        <taxon>Hexacorallia</taxon>
        <taxon>Actiniaria</taxon>
        <taxon>Aiptasiidae</taxon>
        <taxon>Exaiptasia</taxon>
    </lineage>
</organism>
<sequence>MHKNGIKHTLVPPYHPQSNGAAERSVRVVKESLTKQVLEGKKGLSMKHRLANFLLRYRTTPHSTTGVTPAELMVKRQLRTRLSLVKPNLAQFVETKQAKQKEHKDSKLSKERLYEISDKVRVRNTRSRSQFEKWIPGTVVKICGPRTYIVKTGYRNRYVHTDHMIKAHDDISDKAIETEVTIPDSCEQPGHENRDKIRADVSIVPDSVSLFPEPSVPSDDIVSETVSTPIVLRRSQRIRKAVDRLDL</sequence>
<dbReference type="KEGG" id="epa:110248888"/>
<feature type="domain" description="Integrase catalytic" evidence="2">
    <location>
        <begin position="1"/>
        <end position="77"/>
    </location>
</feature>
<dbReference type="GO" id="GO:0015074">
    <property type="term" value="P:DNA integration"/>
    <property type="evidence" value="ECO:0007669"/>
    <property type="project" value="InterPro"/>
</dbReference>
<dbReference type="GeneID" id="110248888"/>
<evidence type="ECO:0000259" key="2">
    <source>
        <dbReference type="PROSITE" id="PS50994"/>
    </source>
</evidence>
<dbReference type="PANTHER" id="PTHR37984">
    <property type="entry name" value="PROTEIN CBG26694"/>
    <property type="match status" value="1"/>
</dbReference>
<dbReference type="PROSITE" id="PS50994">
    <property type="entry name" value="INTEGRASE"/>
    <property type="match status" value="1"/>
</dbReference>
<evidence type="ECO:0000313" key="4">
    <source>
        <dbReference type="Proteomes" id="UP000887567"/>
    </source>
</evidence>
<dbReference type="InterPro" id="IPR012337">
    <property type="entry name" value="RNaseH-like_sf"/>
</dbReference>
<dbReference type="EnsemblMetazoa" id="XM_021055450.1">
    <property type="protein sequence ID" value="XP_020911109.1"/>
    <property type="gene ID" value="LOC110248888"/>
</dbReference>
<dbReference type="Proteomes" id="UP000887567">
    <property type="component" value="Unplaced"/>
</dbReference>
<dbReference type="SUPFAM" id="SSF53098">
    <property type="entry name" value="Ribonuclease H-like"/>
    <property type="match status" value="1"/>
</dbReference>
<dbReference type="InterPro" id="IPR001584">
    <property type="entry name" value="Integrase_cat-core"/>
</dbReference>